<feature type="compositionally biased region" description="Polar residues" evidence="4">
    <location>
        <begin position="114"/>
        <end position="207"/>
    </location>
</feature>
<name>A0A8D2AYM1_SCIVU</name>
<dbReference type="PROSITE" id="PS50834">
    <property type="entry name" value="HIN_200"/>
    <property type="match status" value="2"/>
</dbReference>
<comment type="subcellular location">
    <subcellularLocation>
        <location evidence="1">Nucleus</location>
    </subcellularLocation>
</comment>
<evidence type="ECO:0000256" key="1">
    <source>
        <dbReference type="ARBA" id="ARBA00004123"/>
    </source>
</evidence>
<dbReference type="CDD" id="cd08305">
    <property type="entry name" value="Pyrin"/>
    <property type="match status" value="1"/>
</dbReference>
<organism evidence="7 8">
    <name type="scientific">Sciurus vulgaris</name>
    <name type="common">Eurasian red squirrel</name>
    <dbReference type="NCBI Taxonomy" id="55149"/>
    <lineage>
        <taxon>Eukaryota</taxon>
        <taxon>Metazoa</taxon>
        <taxon>Chordata</taxon>
        <taxon>Craniata</taxon>
        <taxon>Vertebrata</taxon>
        <taxon>Euteleostomi</taxon>
        <taxon>Mammalia</taxon>
        <taxon>Eutheria</taxon>
        <taxon>Euarchontoglires</taxon>
        <taxon>Glires</taxon>
        <taxon>Rodentia</taxon>
        <taxon>Sciuromorpha</taxon>
        <taxon>Sciuridae</taxon>
        <taxon>Sciurinae</taxon>
        <taxon>Sciurini</taxon>
        <taxon>Sciurus</taxon>
    </lineage>
</organism>
<evidence type="ECO:0000256" key="4">
    <source>
        <dbReference type="SAM" id="MobiDB-lite"/>
    </source>
</evidence>
<evidence type="ECO:0000313" key="8">
    <source>
        <dbReference type="Proteomes" id="UP000694564"/>
    </source>
</evidence>
<dbReference type="FunFam" id="1.10.533.10:FF:000011">
    <property type="entry name" value="Myeloid cell nuclear differentiation antigen"/>
    <property type="match status" value="1"/>
</dbReference>
<reference evidence="7" key="1">
    <citation type="submission" date="2020-06" db="EMBL/GenBank/DDBJ databases">
        <authorList>
            <consortium name="Wellcome Sanger Institute Data Sharing"/>
        </authorList>
    </citation>
    <scope>NUCLEOTIDE SEQUENCE [LARGE SCALE GENOMIC DNA]</scope>
</reference>
<feature type="domain" description="HIN-200" evidence="6">
    <location>
        <begin position="409"/>
        <end position="606"/>
    </location>
</feature>
<feature type="domain" description="HIN-200" evidence="6">
    <location>
        <begin position="207"/>
        <end position="405"/>
    </location>
</feature>
<comment type="similarity">
    <text evidence="2">Belongs to the HIN-200 family.</text>
</comment>
<dbReference type="GO" id="GO:0002218">
    <property type="term" value="P:activation of innate immune response"/>
    <property type="evidence" value="ECO:0007669"/>
    <property type="project" value="InterPro"/>
</dbReference>
<protein>
    <submittedName>
        <fullName evidence="7">Uncharacterized protein</fullName>
    </submittedName>
</protein>
<feature type="region of interest" description="Disordered" evidence="4">
    <location>
        <begin position="114"/>
        <end position="216"/>
    </location>
</feature>
<dbReference type="AlphaFoldDB" id="A0A8D2AYM1"/>
<dbReference type="Pfam" id="PF02760">
    <property type="entry name" value="HIN"/>
    <property type="match status" value="2"/>
</dbReference>
<proteinExistence type="inferred from homology"/>
<dbReference type="PANTHER" id="PTHR12200">
    <property type="entry name" value="INTERFERON-INDUCIBLE PROTEIN AIM2 FAMILY MEMBER"/>
    <property type="match status" value="1"/>
</dbReference>
<dbReference type="InterPro" id="IPR012340">
    <property type="entry name" value="NA-bd_OB-fold"/>
</dbReference>
<feature type="domain" description="Pyrin" evidence="5">
    <location>
        <begin position="1"/>
        <end position="88"/>
    </location>
</feature>
<dbReference type="GO" id="GO:0005654">
    <property type="term" value="C:nucleoplasm"/>
    <property type="evidence" value="ECO:0007669"/>
    <property type="project" value="TreeGrafter"/>
</dbReference>
<sequence>MVNEYKKIVLLNGLEAIQDYEFRLIKSLLTKDLKLTRKMQDDYDRIRIADLMEEKFQNDAGLRKLIALCRDIPALADLAETLEKRRLKGNQEAPLTPILSAFSPTFTRSLTYASNSTTQQSPDSSDASNSTTQQSPDSSDAPNRTTQQSPDSSDAPNSTTQQSPDSSDAPNRTTQQSPDSSDAPNSTTQQSPDSSDAPNRTTQQLTTIPKEASKECGYQKGPKEVMVLKATESFTYEFKECEKRMFHATVATESQFFRVKVFDISLKDKFIPRKVIAISDYIGRNGFLEIYSASSVSDVSANRKMEISYRLVQIANGTPKIEYLCSQCTVKYMSVNYLLQKNVREDCTYYEIQDNTGRMEVVVYGRLTYINCEEGDKLKLFCFELAFNADKWQLRSVFHSYIKTLPKRGNMNEASKECGYQKGPKEVMVLKATESFTYEFKECEKRMFHATVATESQFFRVKVFDISLKDKFIPRKVIAISDYIGRNGFLEIYSASSVSDVSANRKMEISYRLVQIANGTPKIEYLCSQCTVKYVNGVYTVYKVSHNCTYYEIQDNTGKMEVVVHGRLIYINCEEGDKLKLFCFELAFNEDKWQLRSVKHSYIKVGILRECLSSKGLLVFLNFLFVLFSYT</sequence>
<dbReference type="SMART" id="SM01289">
    <property type="entry name" value="PYRIN"/>
    <property type="match status" value="1"/>
</dbReference>
<dbReference type="InterPro" id="IPR040205">
    <property type="entry name" value="HIN-200"/>
</dbReference>
<dbReference type="FunFam" id="2.40.50.140:FF:000101">
    <property type="entry name" value="Myeloid cell nuclear differentiation antigen"/>
    <property type="match status" value="2"/>
</dbReference>
<evidence type="ECO:0000259" key="6">
    <source>
        <dbReference type="PROSITE" id="PS50834"/>
    </source>
</evidence>
<dbReference type="Gene3D" id="2.40.50.140">
    <property type="entry name" value="Nucleic acid-binding proteins"/>
    <property type="match status" value="4"/>
</dbReference>
<dbReference type="GO" id="GO:0005829">
    <property type="term" value="C:cytosol"/>
    <property type="evidence" value="ECO:0007669"/>
    <property type="project" value="TreeGrafter"/>
</dbReference>
<evidence type="ECO:0000259" key="5">
    <source>
        <dbReference type="PROSITE" id="PS50824"/>
    </source>
</evidence>
<accession>A0A8D2AYM1</accession>
<evidence type="ECO:0000256" key="2">
    <source>
        <dbReference type="ARBA" id="ARBA00008647"/>
    </source>
</evidence>
<dbReference type="InterPro" id="IPR004021">
    <property type="entry name" value="HIN200/IF120x"/>
</dbReference>
<reference evidence="7" key="3">
    <citation type="submission" date="2025-09" db="UniProtKB">
        <authorList>
            <consortium name="Ensembl"/>
        </authorList>
    </citation>
    <scope>IDENTIFICATION</scope>
</reference>
<evidence type="ECO:0000313" key="7">
    <source>
        <dbReference type="Ensembl" id="ENSSVLP00005007849.1"/>
    </source>
</evidence>
<dbReference type="Ensembl" id="ENSSVLT00005008745.1">
    <property type="protein sequence ID" value="ENSSVLP00005007849.1"/>
    <property type="gene ID" value="ENSSVLG00005006138.1"/>
</dbReference>
<dbReference type="Proteomes" id="UP000694564">
    <property type="component" value="Chromosome 1"/>
</dbReference>
<dbReference type="PROSITE" id="PS50824">
    <property type="entry name" value="DAPIN"/>
    <property type="match status" value="1"/>
</dbReference>
<dbReference type="Gene3D" id="1.10.533.10">
    <property type="entry name" value="Death Domain, Fas"/>
    <property type="match status" value="1"/>
</dbReference>
<dbReference type="GeneTree" id="ENSGT00390000013296"/>
<dbReference type="InterPro" id="IPR004020">
    <property type="entry name" value="DAPIN"/>
</dbReference>
<keyword evidence="8" id="KW-1185">Reference proteome</keyword>
<dbReference type="InterPro" id="IPR011029">
    <property type="entry name" value="DEATH-like_dom_sf"/>
</dbReference>
<dbReference type="GO" id="GO:0035458">
    <property type="term" value="P:cellular response to interferon-beta"/>
    <property type="evidence" value="ECO:0007669"/>
    <property type="project" value="InterPro"/>
</dbReference>
<dbReference type="FunFam" id="2.40.50.140:FF:000500">
    <property type="entry name" value="Interferon-activable protein 202"/>
    <property type="match status" value="2"/>
</dbReference>
<dbReference type="Pfam" id="PF02758">
    <property type="entry name" value="PYRIN"/>
    <property type="match status" value="1"/>
</dbReference>
<dbReference type="GO" id="GO:0003690">
    <property type="term" value="F:double-stranded DNA binding"/>
    <property type="evidence" value="ECO:0007669"/>
    <property type="project" value="TreeGrafter"/>
</dbReference>
<evidence type="ECO:0000256" key="3">
    <source>
        <dbReference type="ARBA" id="ARBA00023242"/>
    </source>
</evidence>
<dbReference type="PANTHER" id="PTHR12200:SF24">
    <property type="entry name" value="INTERFERON ACTIVATED GENE 207-RELATED"/>
    <property type="match status" value="1"/>
</dbReference>
<reference evidence="7" key="2">
    <citation type="submission" date="2025-08" db="UniProtKB">
        <authorList>
            <consortium name="Ensembl"/>
        </authorList>
    </citation>
    <scope>IDENTIFICATION</scope>
</reference>
<keyword evidence="3" id="KW-0539">Nucleus</keyword>
<dbReference type="SUPFAM" id="SSF159141">
    <property type="entry name" value="HIN-2000 domain-like"/>
    <property type="match status" value="4"/>
</dbReference>